<evidence type="ECO:0000313" key="2">
    <source>
        <dbReference type="EMBL" id="SIR73331.1"/>
    </source>
</evidence>
<gene>
    <name evidence="2" type="ORF">SAMN05421752_102140</name>
</gene>
<sequence>MNNPPIGSADGVSVSVAIVTAVASYRNVVSTELPPLYEWIDPDAVDALFEPTRTGGPRHGRLEFSYAGHEIVLECDDRLTITVDGTPVVERSCATELESVSV</sequence>
<proteinExistence type="predicted"/>
<feature type="domain" description="Halobacterial output" evidence="1">
    <location>
        <begin position="12"/>
        <end position="82"/>
    </location>
</feature>
<dbReference type="InterPro" id="IPR040624">
    <property type="entry name" value="HalOD1"/>
</dbReference>
<dbReference type="EMBL" id="FTNR01000002">
    <property type="protein sequence ID" value="SIR73331.1"/>
    <property type="molecule type" value="Genomic_DNA"/>
</dbReference>
<keyword evidence="3" id="KW-1185">Reference proteome</keyword>
<protein>
    <recommendedName>
        <fullName evidence="1">Halobacterial output domain-containing protein</fullName>
    </recommendedName>
</protein>
<name>A0A1N7DBX0_9EURY</name>
<dbReference type="RefSeq" id="WP_076607844.1">
    <property type="nucleotide sequence ID" value="NZ_FTNR01000002.1"/>
</dbReference>
<dbReference type="AlphaFoldDB" id="A0A1N7DBX0"/>
<evidence type="ECO:0000259" key="1">
    <source>
        <dbReference type="Pfam" id="PF18545"/>
    </source>
</evidence>
<dbReference type="Proteomes" id="UP000185936">
    <property type="component" value="Unassembled WGS sequence"/>
</dbReference>
<evidence type="ECO:0000313" key="3">
    <source>
        <dbReference type="Proteomes" id="UP000185936"/>
    </source>
</evidence>
<organism evidence="2 3">
    <name type="scientific">Natronorubrum thiooxidans</name>
    <dbReference type="NCBI Taxonomy" id="308853"/>
    <lineage>
        <taxon>Archaea</taxon>
        <taxon>Methanobacteriati</taxon>
        <taxon>Methanobacteriota</taxon>
        <taxon>Stenosarchaea group</taxon>
        <taxon>Halobacteria</taxon>
        <taxon>Halobacteriales</taxon>
        <taxon>Natrialbaceae</taxon>
        <taxon>Natronorubrum</taxon>
    </lineage>
</organism>
<reference evidence="3" key="1">
    <citation type="submission" date="2017-01" db="EMBL/GenBank/DDBJ databases">
        <authorList>
            <person name="Varghese N."/>
            <person name="Submissions S."/>
        </authorList>
    </citation>
    <scope>NUCLEOTIDE SEQUENCE [LARGE SCALE GENOMIC DNA]</scope>
    <source>
        <strain evidence="3">type strain: HArc-</strain>
    </source>
</reference>
<accession>A0A1N7DBX0</accession>
<dbReference type="OrthoDB" id="271604at2157"/>
<dbReference type="Pfam" id="PF18545">
    <property type="entry name" value="HalOD1"/>
    <property type="match status" value="1"/>
</dbReference>